<feature type="repeat" description="TPR" evidence="5">
    <location>
        <begin position="214"/>
        <end position="247"/>
    </location>
</feature>
<evidence type="ECO:0000256" key="1">
    <source>
        <dbReference type="ARBA" id="ARBA00022723"/>
    </source>
</evidence>
<dbReference type="Pfam" id="PF13176">
    <property type="entry name" value="TPR_7"/>
    <property type="match status" value="1"/>
</dbReference>
<keyword evidence="4" id="KW-1003">Cell membrane</keyword>
<dbReference type="Pfam" id="PF18073">
    <property type="entry name" value="Zn_ribbon_LapB"/>
    <property type="match status" value="1"/>
</dbReference>
<feature type="binding site" evidence="4">
    <location>
        <position position="371"/>
    </location>
    <ligand>
        <name>Fe cation</name>
        <dbReference type="ChEBI" id="CHEBI:24875"/>
    </ligand>
</feature>
<dbReference type="NCBIfam" id="NF008753">
    <property type="entry name" value="PRK11788.1-1"/>
    <property type="match status" value="1"/>
</dbReference>
<keyword evidence="4" id="KW-0408">Iron</keyword>
<comment type="subcellular location">
    <subcellularLocation>
        <location evidence="4">Cell inner membrane</location>
        <topology evidence="4">Single-pass membrane protein</topology>
        <orientation evidence="4">Cytoplasmic side</orientation>
    </subcellularLocation>
</comment>
<dbReference type="RefSeq" id="WP_067406321.1">
    <property type="nucleotide sequence ID" value="NZ_LZEY01000060.1"/>
</dbReference>
<feature type="topological domain" description="Cytoplasmic" evidence="4">
    <location>
        <begin position="21"/>
        <end position="389"/>
    </location>
</feature>
<name>A0A1B8H0V1_9GAMM</name>
<protein>
    <recommendedName>
        <fullName evidence="4">Lipopolysaccharide assembly protein B</fullName>
    </recommendedName>
</protein>
<evidence type="ECO:0000256" key="4">
    <source>
        <dbReference type="HAMAP-Rule" id="MF_00994"/>
    </source>
</evidence>
<comment type="function">
    <text evidence="4">Modulates cellular lipopolysaccharide (LPS) levels by regulating LpxC, which is involved in lipid A biosynthesis. May act by modulating the proteolytic activity of FtsH towards LpxC. May also coordinate assembly of proteins involved in LPS synthesis at the plasma membrane.</text>
</comment>
<dbReference type="GO" id="GO:0046890">
    <property type="term" value="P:regulation of lipid biosynthetic process"/>
    <property type="evidence" value="ECO:0007669"/>
    <property type="project" value="UniProtKB-UniRule"/>
</dbReference>
<keyword evidence="4" id="KW-0812">Transmembrane</keyword>
<dbReference type="NCBIfam" id="NF008757">
    <property type="entry name" value="PRK11788.1-5"/>
    <property type="match status" value="1"/>
</dbReference>
<organism evidence="7 8">
    <name type="scientific">Morganella psychrotolerans</name>
    <dbReference type="NCBI Taxonomy" id="368603"/>
    <lineage>
        <taxon>Bacteria</taxon>
        <taxon>Pseudomonadati</taxon>
        <taxon>Pseudomonadota</taxon>
        <taxon>Gammaproteobacteria</taxon>
        <taxon>Enterobacterales</taxon>
        <taxon>Morganellaceae</taxon>
        <taxon>Morganella</taxon>
    </lineage>
</organism>
<evidence type="ECO:0000256" key="3">
    <source>
        <dbReference type="ARBA" id="ARBA00022803"/>
    </source>
</evidence>
<dbReference type="InterPro" id="IPR030865">
    <property type="entry name" value="LapB"/>
</dbReference>
<dbReference type="GO" id="GO:0005506">
    <property type="term" value="F:iron ion binding"/>
    <property type="evidence" value="ECO:0007669"/>
    <property type="project" value="UniProtKB-UniRule"/>
</dbReference>
<dbReference type="AlphaFoldDB" id="A0A1B8H0V1"/>
<evidence type="ECO:0000256" key="5">
    <source>
        <dbReference type="PROSITE-ProRule" id="PRU00339"/>
    </source>
</evidence>
<dbReference type="GO" id="GO:0008653">
    <property type="term" value="P:lipopolysaccharide metabolic process"/>
    <property type="evidence" value="ECO:0007669"/>
    <property type="project" value="InterPro"/>
</dbReference>
<dbReference type="SUPFAM" id="SSF48452">
    <property type="entry name" value="TPR-like"/>
    <property type="match status" value="1"/>
</dbReference>
<dbReference type="InterPro" id="IPR011990">
    <property type="entry name" value="TPR-like_helical_dom_sf"/>
</dbReference>
<dbReference type="Pfam" id="PF13432">
    <property type="entry name" value="TPR_16"/>
    <property type="match status" value="1"/>
</dbReference>
<keyword evidence="3 4" id="KW-0802">TPR repeat</keyword>
<dbReference type="HAMAP" id="MF_00994">
    <property type="entry name" value="LPS_assembly_LapB"/>
    <property type="match status" value="1"/>
</dbReference>
<comment type="caution">
    <text evidence="7">The sequence shown here is derived from an EMBL/GenBank/DDBJ whole genome shotgun (WGS) entry which is preliminary data.</text>
</comment>
<dbReference type="InterPro" id="IPR051012">
    <property type="entry name" value="CellSynth/LPSAsmb/PSIAsmb"/>
</dbReference>
<dbReference type="Proteomes" id="UP000092377">
    <property type="component" value="Unassembled WGS sequence"/>
</dbReference>
<comment type="similarity">
    <text evidence="4">Belongs to the LapB family.</text>
</comment>
<dbReference type="OrthoDB" id="507476at2"/>
<reference evidence="8" key="1">
    <citation type="submission" date="2016-06" db="EMBL/GenBank/DDBJ databases">
        <authorList>
            <person name="Butler K."/>
        </authorList>
    </citation>
    <scope>NUCLEOTIDE SEQUENCE [LARGE SCALE GENOMIC DNA]</scope>
    <source>
        <strain evidence="8">GCSL-Mp20</strain>
    </source>
</reference>
<feature type="binding site" evidence="4">
    <location>
        <position position="357"/>
    </location>
    <ligand>
        <name>Fe cation</name>
        <dbReference type="ChEBI" id="CHEBI:24875"/>
    </ligand>
</feature>
<keyword evidence="8" id="KW-1185">Reference proteome</keyword>
<dbReference type="SUPFAM" id="SSF81901">
    <property type="entry name" value="HCP-like"/>
    <property type="match status" value="1"/>
</dbReference>
<gene>
    <name evidence="4" type="primary">lapB</name>
    <name evidence="7" type="ORF">AYY18_11780</name>
</gene>
<evidence type="ECO:0000256" key="2">
    <source>
        <dbReference type="ARBA" id="ARBA00022737"/>
    </source>
</evidence>
<feature type="binding site" evidence="4">
    <location>
        <position position="374"/>
    </location>
    <ligand>
        <name>Fe cation</name>
        <dbReference type="ChEBI" id="CHEBI:24875"/>
    </ligand>
</feature>
<keyword evidence="1 4" id="KW-0479">Metal-binding</keyword>
<dbReference type="Gene3D" id="1.25.40.10">
    <property type="entry name" value="Tetratricopeptide repeat domain"/>
    <property type="match status" value="2"/>
</dbReference>
<dbReference type="SMART" id="SM00028">
    <property type="entry name" value="TPR"/>
    <property type="match status" value="4"/>
</dbReference>
<proteinExistence type="inferred from homology"/>
<accession>A0A1B8H0V1</accession>
<dbReference type="GO" id="GO:0009898">
    <property type="term" value="C:cytoplasmic side of plasma membrane"/>
    <property type="evidence" value="ECO:0007669"/>
    <property type="project" value="UniProtKB-UniRule"/>
</dbReference>
<dbReference type="InterPro" id="IPR041166">
    <property type="entry name" value="Rubredoxin_2"/>
</dbReference>
<keyword evidence="4" id="KW-0472">Membrane</keyword>
<sequence length="389" mass="44138">MLELLFLLLPIAAAYGWYMGRRSAQQNQQQHADRLSRDYVAGVNFLLSDQQDKAVDLFLDMLKEDSSAFEAHLTLGNLFRSRGEVERAIRIHQSLMESASLSYEQRLLATQQLGRDYVAAGVYDRAEALFLQLIDEADFRQSALQSLLSIYQSTSDWSKAIDVAEKLLKQGDTGQRENIANFYCELALQALGSDNTDGAFACLSKAAGADKNCARVSIMQGRIYIDRGDYQKAADVLKRVFDQDKEMVSETLPMLETCYTKLNQPAEWAEYLLVCSDENIGATAELYLADIIEKQEGPEMAITYVNRQLQRHPTMRLFCRLMEYYLSEAEEGRAKESLGQLRNMVGEQIRTKPDYRCGKCGFTSHALYWHCPSCRSWDTIKPIRGLDGQ</sequence>
<dbReference type="InterPro" id="IPR019734">
    <property type="entry name" value="TPR_rpt"/>
</dbReference>
<evidence type="ECO:0000313" key="8">
    <source>
        <dbReference type="Proteomes" id="UP000092377"/>
    </source>
</evidence>
<dbReference type="EMBL" id="LZEY01000060">
    <property type="protein sequence ID" value="OBU02683.1"/>
    <property type="molecule type" value="Genomic_DNA"/>
</dbReference>
<feature type="domain" description="LapB rubredoxin metal binding" evidence="6">
    <location>
        <begin position="355"/>
        <end position="382"/>
    </location>
</feature>
<dbReference type="PANTHER" id="PTHR45586">
    <property type="entry name" value="TPR REPEAT-CONTAINING PROTEIN PA4667"/>
    <property type="match status" value="1"/>
</dbReference>
<keyword evidence="2 4" id="KW-0677">Repeat</keyword>
<keyword evidence="4" id="KW-0997">Cell inner membrane</keyword>
<evidence type="ECO:0000313" key="7">
    <source>
        <dbReference type="EMBL" id="OBU02683.1"/>
    </source>
</evidence>
<feature type="binding site" evidence="4">
    <location>
        <position position="360"/>
    </location>
    <ligand>
        <name>Fe cation</name>
        <dbReference type="ChEBI" id="CHEBI:24875"/>
    </ligand>
</feature>
<dbReference type="NCBIfam" id="NF008756">
    <property type="entry name" value="PRK11788.1-4"/>
    <property type="match status" value="1"/>
</dbReference>
<evidence type="ECO:0000259" key="6">
    <source>
        <dbReference type="Pfam" id="PF18073"/>
    </source>
</evidence>
<keyword evidence="4" id="KW-1133">Transmembrane helix</keyword>
<dbReference type="PROSITE" id="PS50005">
    <property type="entry name" value="TPR"/>
    <property type="match status" value="1"/>
</dbReference>
<dbReference type="PANTHER" id="PTHR45586:SF1">
    <property type="entry name" value="LIPOPOLYSACCHARIDE ASSEMBLY PROTEIN B"/>
    <property type="match status" value="1"/>
</dbReference>